<dbReference type="EC" id="2.4.-.-" evidence="2"/>
<keyword evidence="3" id="KW-1185">Reference proteome</keyword>
<comment type="caution">
    <text evidence="2">The sequence shown here is derived from an EMBL/GenBank/DDBJ whole genome shotgun (WGS) entry which is preliminary data.</text>
</comment>
<evidence type="ECO:0000259" key="1">
    <source>
        <dbReference type="Pfam" id="PF00535"/>
    </source>
</evidence>
<keyword evidence="2" id="KW-0808">Transferase</keyword>
<dbReference type="InterPro" id="IPR001173">
    <property type="entry name" value="Glyco_trans_2-like"/>
</dbReference>
<dbReference type="SUPFAM" id="SSF53448">
    <property type="entry name" value="Nucleotide-diphospho-sugar transferases"/>
    <property type="match status" value="1"/>
</dbReference>
<dbReference type="InterPro" id="IPR029044">
    <property type="entry name" value="Nucleotide-diphossugar_trans"/>
</dbReference>
<accession>A0ABV0HHK4</accession>
<dbReference type="PANTHER" id="PTHR22916:SF3">
    <property type="entry name" value="UDP-GLCNAC:BETAGAL BETA-1,3-N-ACETYLGLUCOSAMINYLTRANSFERASE-LIKE PROTEIN 1"/>
    <property type="match status" value="1"/>
</dbReference>
<feature type="domain" description="Glycosyltransferase 2-like" evidence="1">
    <location>
        <begin position="33"/>
        <end position="159"/>
    </location>
</feature>
<evidence type="ECO:0000313" key="2">
    <source>
        <dbReference type="EMBL" id="MEO3989857.1"/>
    </source>
</evidence>
<evidence type="ECO:0000313" key="3">
    <source>
        <dbReference type="Proteomes" id="UP001444146"/>
    </source>
</evidence>
<dbReference type="EMBL" id="JAYMYY010000001">
    <property type="protein sequence ID" value="MEO3989857.1"/>
    <property type="molecule type" value="Genomic_DNA"/>
</dbReference>
<sequence length="468" mass="53836">MSTIKNPPRGATLMDALMKRQQASSPQRTPFVSVVCPTYNRREFLPYLLYIWQYQDYPADRRELVILDDSPTSNADLIEMMVDPALPNVRYIHSEERLVLGQKRNMLNDLATGEYILCFDDDDYYPPNKISWQVAQMQENNARFSASDQIYIWYSHLNKIYLTHAFGPNHALNGTFGFHRNYLKKHRYDDTATRAEESSFLNGFTTPVHQIDPKQAILCISHSQNTYDKDFVMSSSQPVDLTLEDFVSDPNLLAHYRRLSNAPVNTQVNWAVFEKIALLFDDKDSAELEKRCEALLAFGIRAEQLWLVMKQDVELKTHCQVLEEAQQKGWRNVLLLDADIQFVKKENTVLYVNKLLNGLEHIAWQGLTLGARYENFTPTQAMPGVARIFNAGCGCAYAVNAGYYAELLNAYRQGIELNASLDRCWAAVMNRGDVWLGFSPGFAFLHHHPDPQSGEVVDCTHWFFRKHR</sequence>
<organism evidence="2 3">
    <name type="scientific">Pseudocitrobacter cyperus</name>
    <dbReference type="NCBI Taxonomy" id="3112843"/>
    <lineage>
        <taxon>Bacteria</taxon>
        <taxon>Pseudomonadati</taxon>
        <taxon>Pseudomonadota</taxon>
        <taxon>Gammaproteobacteria</taxon>
        <taxon>Enterobacterales</taxon>
        <taxon>Enterobacteriaceae</taxon>
        <taxon>Pseudocitrobacter</taxon>
    </lineage>
</organism>
<proteinExistence type="predicted"/>
<dbReference type="RefSeq" id="WP_347794264.1">
    <property type="nucleotide sequence ID" value="NZ_JAYMYY010000001.1"/>
</dbReference>
<gene>
    <name evidence="2" type="ORF">VSR74_08520</name>
</gene>
<dbReference type="GO" id="GO:0016757">
    <property type="term" value="F:glycosyltransferase activity"/>
    <property type="evidence" value="ECO:0007669"/>
    <property type="project" value="UniProtKB-KW"/>
</dbReference>
<protein>
    <submittedName>
        <fullName evidence="2">Glycosyltransferase family 2 protein</fullName>
        <ecNumber evidence="2">2.4.-.-</ecNumber>
    </submittedName>
</protein>
<dbReference type="PANTHER" id="PTHR22916">
    <property type="entry name" value="GLYCOSYLTRANSFERASE"/>
    <property type="match status" value="1"/>
</dbReference>
<dbReference type="Pfam" id="PF00535">
    <property type="entry name" value="Glycos_transf_2"/>
    <property type="match status" value="1"/>
</dbReference>
<dbReference type="CDD" id="cd00761">
    <property type="entry name" value="Glyco_tranf_GTA_type"/>
    <property type="match status" value="1"/>
</dbReference>
<keyword evidence="2" id="KW-0328">Glycosyltransferase</keyword>
<dbReference type="Gene3D" id="3.90.550.10">
    <property type="entry name" value="Spore Coat Polysaccharide Biosynthesis Protein SpsA, Chain A"/>
    <property type="match status" value="1"/>
</dbReference>
<dbReference type="Proteomes" id="UP001444146">
    <property type="component" value="Unassembled WGS sequence"/>
</dbReference>
<name>A0ABV0HHK4_9ENTR</name>
<reference evidence="2 3" key="1">
    <citation type="submission" date="2024-01" db="EMBL/GenBank/DDBJ databases">
        <title>Pseudocitrobacter sp. Endophytic strain Cyp-38L.</title>
        <authorList>
            <person name="Amer M.A."/>
            <person name="Hamed S.M."/>
        </authorList>
    </citation>
    <scope>NUCLEOTIDE SEQUENCE [LARGE SCALE GENOMIC DNA]</scope>
    <source>
        <strain evidence="2 3">Cyp38S</strain>
    </source>
</reference>